<comment type="subcellular location">
    <subcellularLocation>
        <location evidence="1">Cell inner membrane</location>
        <topology evidence="1">Multi-pass membrane protein</topology>
    </subcellularLocation>
    <subcellularLocation>
        <location evidence="10">Cell membrane</location>
        <topology evidence="10">Multi-pass membrane protein</topology>
    </subcellularLocation>
</comment>
<feature type="transmembrane region" description="Helical" evidence="10">
    <location>
        <begin position="86"/>
        <end position="105"/>
    </location>
</feature>
<dbReference type="EMBL" id="VRSW01000001">
    <property type="protein sequence ID" value="TXK06306.1"/>
    <property type="molecule type" value="Genomic_DNA"/>
</dbReference>
<evidence type="ECO:0000313" key="13">
    <source>
        <dbReference type="Proteomes" id="UP000321196"/>
    </source>
</evidence>
<dbReference type="InterPro" id="IPR047817">
    <property type="entry name" value="ABC2_TM_bact-type"/>
</dbReference>
<evidence type="ECO:0000256" key="8">
    <source>
        <dbReference type="ARBA" id="ARBA00023136"/>
    </source>
</evidence>
<organism evidence="12 13">
    <name type="scientific">Microbacterium mitrae</name>
    <dbReference type="NCBI Taxonomy" id="664640"/>
    <lineage>
        <taxon>Bacteria</taxon>
        <taxon>Bacillati</taxon>
        <taxon>Actinomycetota</taxon>
        <taxon>Actinomycetes</taxon>
        <taxon>Micrococcales</taxon>
        <taxon>Microbacteriaceae</taxon>
        <taxon>Microbacterium</taxon>
    </lineage>
</organism>
<dbReference type="Proteomes" id="UP000321196">
    <property type="component" value="Unassembled WGS sequence"/>
</dbReference>
<keyword evidence="4 10" id="KW-1003">Cell membrane</keyword>
<dbReference type="Pfam" id="PF01061">
    <property type="entry name" value="ABC2_membrane"/>
    <property type="match status" value="1"/>
</dbReference>
<dbReference type="AlphaFoldDB" id="A0A5C8HQB7"/>
<reference evidence="12 13" key="1">
    <citation type="submission" date="2019-08" db="EMBL/GenBank/DDBJ databases">
        <authorList>
            <person name="Dong K."/>
        </authorList>
    </citation>
    <scope>NUCLEOTIDE SEQUENCE [LARGE SCALE GENOMIC DNA]</scope>
    <source>
        <strain evidence="12 13">M4-8</strain>
    </source>
</reference>
<comment type="similarity">
    <text evidence="2 10">Belongs to the ABC-2 integral membrane protein family.</text>
</comment>
<dbReference type="GO" id="GO:0043190">
    <property type="term" value="C:ATP-binding cassette (ABC) transporter complex"/>
    <property type="evidence" value="ECO:0007669"/>
    <property type="project" value="InterPro"/>
</dbReference>
<feature type="transmembrane region" description="Helical" evidence="10">
    <location>
        <begin position="252"/>
        <end position="274"/>
    </location>
</feature>
<dbReference type="PANTHER" id="PTHR30413:SF8">
    <property type="entry name" value="TRANSPORT PERMEASE PROTEIN"/>
    <property type="match status" value="1"/>
</dbReference>
<keyword evidence="5" id="KW-0997">Cell inner membrane</keyword>
<keyword evidence="9" id="KW-0046">Antibiotic resistance</keyword>
<evidence type="ECO:0000313" key="12">
    <source>
        <dbReference type="EMBL" id="TXK06306.1"/>
    </source>
</evidence>
<evidence type="ECO:0000256" key="5">
    <source>
        <dbReference type="ARBA" id="ARBA00022519"/>
    </source>
</evidence>
<evidence type="ECO:0000256" key="4">
    <source>
        <dbReference type="ARBA" id="ARBA00022475"/>
    </source>
</evidence>
<dbReference type="PROSITE" id="PS51012">
    <property type="entry name" value="ABC_TM2"/>
    <property type="match status" value="1"/>
</dbReference>
<feature type="transmembrane region" description="Helical" evidence="10">
    <location>
        <begin position="126"/>
        <end position="154"/>
    </location>
</feature>
<keyword evidence="6 10" id="KW-0812">Transmembrane</keyword>
<evidence type="ECO:0000256" key="3">
    <source>
        <dbReference type="ARBA" id="ARBA00022448"/>
    </source>
</evidence>
<feature type="transmembrane region" description="Helical" evidence="10">
    <location>
        <begin position="53"/>
        <end position="80"/>
    </location>
</feature>
<keyword evidence="3 10" id="KW-0813">Transport</keyword>
<keyword evidence="7 10" id="KW-1133">Transmembrane helix</keyword>
<dbReference type="GO" id="GO:0015920">
    <property type="term" value="P:lipopolysaccharide transport"/>
    <property type="evidence" value="ECO:0007669"/>
    <property type="project" value="TreeGrafter"/>
</dbReference>
<evidence type="ECO:0000256" key="2">
    <source>
        <dbReference type="ARBA" id="ARBA00007783"/>
    </source>
</evidence>
<dbReference type="GO" id="GO:0140359">
    <property type="term" value="F:ABC-type transporter activity"/>
    <property type="evidence" value="ECO:0007669"/>
    <property type="project" value="InterPro"/>
</dbReference>
<evidence type="ECO:0000256" key="1">
    <source>
        <dbReference type="ARBA" id="ARBA00004429"/>
    </source>
</evidence>
<dbReference type="InterPro" id="IPR013525">
    <property type="entry name" value="ABC2_TM"/>
</dbReference>
<accession>A0A5C8HQB7</accession>
<feature type="transmembrane region" description="Helical" evidence="10">
    <location>
        <begin position="160"/>
        <end position="184"/>
    </location>
</feature>
<dbReference type="PANTHER" id="PTHR30413">
    <property type="entry name" value="INNER MEMBRANE TRANSPORT PERMEASE"/>
    <property type="match status" value="1"/>
</dbReference>
<sequence length="284" mass="31530">MVNPSTRNAPAGLFQVGQRPAFGTYLAETWRRRAFAFWLASSRMTSDLMQNRLGILWLILKPLSMVLVYGTIFTFVLSGAARPVNFLPYLVIGVFVFEFFTGCFGSGSKAITSNSKLVQSLGFPRILLPIAVVIEQSLKMVPIIVLLYVLLIALGQPIMWTWLLLVPILVLMAIFNLGVALIVARLSAHVRDVQQVVPIITRVLFYATGIFFNVEGALEGHPVLLGIVQWLPTYDFVSLARDVLLTTYSAPAVAWIAAPVWAVLALMFGTIYFWRAEARYGLSD</sequence>
<dbReference type="InterPro" id="IPR000412">
    <property type="entry name" value="ABC_2_transport"/>
</dbReference>
<dbReference type="PRINTS" id="PR00164">
    <property type="entry name" value="ABC2TRNSPORT"/>
</dbReference>
<keyword evidence="13" id="KW-1185">Reference proteome</keyword>
<keyword evidence="8 10" id="KW-0472">Membrane</keyword>
<evidence type="ECO:0000256" key="9">
    <source>
        <dbReference type="ARBA" id="ARBA00023251"/>
    </source>
</evidence>
<evidence type="ECO:0000259" key="11">
    <source>
        <dbReference type="PROSITE" id="PS51012"/>
    </source>
</evidence>
<name>A0A5C8HQB7_9MICO</name>
<comment type="caution">
    <text evidence="12">The sequence shown here is derived from an EMBL/GenBank/DDBJ whole genome shotgun (WGS) entry which is preliminary data.</text>
</comment>
<evidence type="ECO:0000256" key="7">
    <source>
        <dbReference type="ARBA" id="ARBA00022989"/>
    </source>
</evidence>
<evidence type="ECO:0000256" key="6">
    <source>
        <dbReference type="ARBA" id="ARBA00022692"/>
    </source>
</evidence>
<evidence type="ECO:0000256" key="10">
    <source>
        <dbReference type="RuleBase" id="RU361157"/>
    </source>
</evidence>
<feature type="domain" description="ABC transmembrane type-2" evidence="11">
    <location>
        <begin position="53"/>
        <end position="276"/>
    </location>
</feature>
<gene>
    <name evidence="12" type="ORF">FVP60_04925</name>
</gene>
<protein>
    <recommendedName>
        <fullName evidence="10">Transport permease protein</fullName>
    </recommendedName>
</protein>
<proteinExistence type="inferred from homology"/>
<dbReference type="GO" id="GO:0046677">
    <property type="term" value="P:response to antibiotic"/>
    <property type="evidence" value="ECO:0007669"/>
    <property type="project" value="UniProtKB-KW"/>
</dbReference>
<feature type="transmembrane region" description="Helical" evidence="10">
    <location>
        <begin position="196"/>
        <end position="214"/>
    </location>
</feature>